<sequence>MLQGPGSATWLGRAVNPECPATVPPTATARSQGPCPVPPAGSHLEVTAKPAATDTNEELLHQMDERSKMLKEKSVSRLRFEPDRAEALLMVKSRDIVSEPADSSEKDNSKGLSSGEKKYPILRTAVYRASRERKPKAAIKEEGICFGNVLTRTHKEGREESVCQPTSISEHETKKSRSSITKPTSLMSKIADNVRKTEMQTAVLEPSCHKKTREQPEVERPSKKPFRTKVYSYDRTEAIDDDAITHILRLRGKLGWQTNVQSSELLPREADVARFQKFTLTKPLVLEDSGEYIYCLQRNRNNFKAPYNPYDLQVVSVNTAMHSKIYWTVSASYVSKVTYGTAHTTK</sequence>
<feature type="region of interest" description="Disordered" evidence="1">
    <location>
        <begin position="157"/>
        <end position="182"/>
    </location>
</feature>
<reference evidence="2" key="3">
    <citation type="submission" date="2025-09" db="UniProtKB">
        <authorList>
            <consortium name="Ensembl"/>
        </authorList>
    </citation>
    <scope>IDENTIFICATION</scope>
</reference>
<evidence type="ECO:0008006" key="4">
    <source>
        <dbReference type="Google" id="ProtNLM"/>
    </source>
</evidence>
<reference evidence="2 3" key="1">
    <citation type="submission" date="2019-11" db="EMBL/GenBank/DDBJ databases">
        <title>Strigops habroptila (kakapo) genome, bStrHab1, primary haplotype, v2.</title>
        <authorList>
            <person name="Jarvis E.D."/>
            <person name="Howard J."/>
            <person name="Rhie A."/>
            <person name="Phillippy A."/>
            <person name="Korlach J."/>
            <person name="Digby A."/>
            <person name="Iorns D."/>
            <person name="Eason D."/>
            <person name="Robertson B."/>
            <person name="Raemaekers T."/>
            <person name="Howe K."/>
            <person name="Lewin H."/>
            <person name="Damas J."/>
            <person name="Hastie A."/>
            <person name="Tracey A."/>
            <person name="Chow W."/>
            <person name="Fedrigo O."/>
        </authorList>
    </citation>
    <scope>NUCLEOTIDE SEQUENCE [LARGE SCALE GENOMIC DNA]</scope>
</reference>
<proteinExistence type="predicted"/>
<reference evidence="2" key="2">
    <citation type="submission" date="2025-08" db="UniProtKB">
        <authorList>
            <consortium name="Ensembl"/>
        </authorList>
    </citation>
    <scope>IDENTIFICATION</scope>
</reference>
<keyword evidence="3" id="KW-1185">Reference proteome</keyword>
<dbReference type="InParanoid" id="A0A672V8L0"/>
<dbReference type="AlphaFoldDB" id="A0A672V8L0"/>
<feature type="region of interest" description="Disordered" evidence="1">
    <location>
        <begin position="21"/>
        <end position="43"/>
    </location>
</feature>
<dbReference type="Ensembl" id="ENSSHBT00005028343.1">
    <property type="protein sequence ID" value="ENSSHBP00005023810.1"/>
    <property type="gene ID" value="ENSSHBG00005019932.1"/>
</dbReference>
<name>A0A672V8L0_STRHB</name>
<organism evidence="2 3">
    <name type="scientific">Strigops habroptila</name>
    <name type="common">Kakapo</name>
    <dbReference type="NCBI Taxonomy" id="2489341"/>
    <lineage>
        <taxon>Eukaryota</taxon>
        <taxon>Metazoa</taxon>
        <taxon>Chordata</taxon>
        <taxon>Craniata</taxon>
        <taxon>Vertebrata</taxon>
        <taxon>Euteleostomi</taxon>
        <taxon>Archelosauria</taxon>
        <taxon>Archosauria</taxon>
        <taxon>Dinosauria</taxon>
        <taxon>Saurischia</taxon>
        <taxon>Theropoda</taxon>
        <taxon>Coelurosauria</taxon>
        <taxon>Aves</taxon>
        <taxon>Neognathae</taxon>
        <taxon>Neoaves</taxon>
        <taxon>Telluraves</taxon>
        <taxon>Australaves</taxon>
        <taxon>Psittaciformes</taxon>
        <taxon>Psittacidae</taxon>
        <taxon>Strigops</taxon>
    </lineage>
</organism>
<evidence type="ECO:0000256" key="1">
    <source>
        <dbReference type="SAM" id="MobiDB-lite"/>
    </source>
</evidence>
<evidence type="ECO:0000313" key="2">
    <source>
        <dbReference type="Ensembl" id="ENSSHBP00005023810.1"/>
    </source>
</evidence>
<protein>
    <recommendedName>
        <fullName evidence="4">Dynein axonemal heavy chain 14</fullName>
    </recommendedName>
</protein>
<dbReference type="GeneTree" id="ENSGT00390000000412"/>
<gene>
    <name evidence="2" type="primary">DNAH14</name>
</gene>
<feature type="region of interest" description="Disordered" evidence="1">
    <location>
        <begin position="91"/>
        <end position="116"/>
    </location>
</feature>
<dbReference type="Proteomes" id="UP000472266">
    <property type="component" value="Chromosome 11"/>
</dbReference>
<dbReference type="OMA" id="NENWETS"/>
<accession>A0A672V8L0</accession>
<evidence type="ECO:0000313" key="3">
    <source>
        <dbReference type="Proteomes" id="UP000472266"/>
    </source>
</evidence>